<dbReference type="InterPro" id="IPR003347">
    <property type="entry name" value="JmjC_dom"/>
</dbReference>
<organism evidence="7 8">
    <name type="scientific">Penicillium cinerascens</name>
    <dbReference type="NCBI Taxonomy" id="70096"/>
    <lineage>
        <taxon>Eukaryota</taxon>
        <taxon>Fungi</taxon>
        <taxon>Dikarya</taxon>
        <taxon>Ascomycota</taxon>
        <taxon>Pezizomycotina</taxon>
        <taxon>Eurotiomycetes</taxon>
        <taxon>Eurotiomycetidae</taxon>
        <taxon>Eurotiales</taxon>
        <taxon>Aspergillaceae</taxon>
        <taxon>Penicillium</taxon>
    </lineage>
</organism>
<evidence type="ECO:0000259" key="6">
    <source>
        <dbReference type="PROSITE" id="PS51184"/>
    </source>
</evidence>
<dbReference type="EMBL" id="JAPQKR010000016">
    <property type="protein sequence ID" value="KAJ5191165.1"/>
    <property type="molecule type" value="Genomic_DNA"/>
</dbReference>
<keyword evidence="8" id="KW-1185">Reference proteome</keyword>
<dbReference type="RefSeq" id="XP_058304105.1">
    <property type="nucleotide sequence ID" value="XM_058457206.1"/>
</dbReference>
<reference evidence="7" key="1">
    <citation type="submission" date="2022-12" db="EMBL/GenBank/DDBJ databases">
        <authorList>
            <person name="Petersen C."/>
        </authorList>
    </citation>
    <scope>NUCLEOTIDE SEQUENCE</scope>
    <source>
        <strain evidence="7">IBT 15544</strain>
    </source>
</reference>
<dbReference type="PROSITE" id="PS51184">
    <property type="entry name" value="JMJC"/>
    <property type="match status" value="1"/>
</dbReference>
<name>A0A9W9J6D4_9EURO</name>
<gene>
    <name evidence="7" type="ORF">N7498_010150</name>
</gene>
<comment type="subcellular location">
    <subcellularLocation>
        <location evidence="1">Nucleus</location>
    </subcellularLocation>
</comment>
<reference evidence="7" key="2">
    <citation type="journal article" date="2023" name="IMA Fungus">
        <title>Comparative genomic study of the Penicillium genus elucidates a diverse pangenome and 15 lateral gene transfer events.</title>
        <authorList>
            <person name="Petersen C."/>
            <person name="Sorensen T."/>
            <person name="Nielsen M.R."/>
            <person name="Sondergaard T.E."/>
            <person name="Sorensen J.L."/>
            <person name="Fitzpatrick D.A."/>
            <person name="Frisvad J.C."/>
            <person name="Nielsen K.L."/>
        </authorList>
    </citation>
    <scope>NUCLEOTIDE SEQUENCE</scope>
    <source>
        <strain evidence="7">IBT 15544</strain>
    </source>
</reference>
<dbReference type="Gene3D" id="2.60.120.650">
    <property type="entry name" value="Cupin"/>
    <property type="match status" value="1"/>
</dbReference>
<feature type="region of interest" description="Disordered" evidence="5">
    <location>
        <begin position="571"/>
        <end position="605"/>
    </location>
</feature>
<evidence type="ECO:0000256" key="4">
    <source>
        <dbReference type="ARBA" id="ARBA00023242"/>
    </source>
</evidence>
<dbReference type="SUPFAM" id="SSF51197">
    <property type="entry name" value="Clavaminate synthase-like"/>
    <property type="match status" value="1"/>
</dbReference>
<sequence>MLLNARAVFKPFPPDIIVDETVKTISNFEFARRITCDGIDLMAREDFASFIHHWVVKLGRPLVIEGFKDRLDKELFSSEWLQKHYGKKGKWPLSMIPWVDLAPSDRYLPVENVRDLSKGANLRFTIGHYLNKMPALAGRINTSTFDKSQIQRLYLKDIDCPAEWQSSLEQTIAPELYYLNESPKPYLGPGSTFSKLPECPPTPDGFPIARAGDLMSSLPADMRAENLMCYIGHEGTYTPAHQEMCASLGHNLMVEASAESFENGHATTQGSSVWFMTETKDRHAVSEYWASTLGHDIDLEDHFSQLRAWERAPFKTYFVEQKPGDLVLVPPLAAHQVWNRGTRTIKVAWNRTTVDTLELALGEALPKARLVCRDEQYKNKAIVYFTLQKYSNLLRYAPVTSHPEVESLWSDFRRLFKLYTDILLSEIFSKTPPPQDQIEFVKFDGNVTCSYCRCNIFNRFLTCPWCKTSEEDAYDVCMDCYVMGRSCGCISKLAWVEQFPWKDLTEQHDTWRHQLSSCDALASDDGSKLPRVRFPMLNVARGQLGRKPIAEICQEQLLLRPWIDCKTGRSQEDEEEEVRAETPSDSDDHDYGRTRKRRKVQRPKRKIRQTHGLCHHCRDSGPAWKLATCSQCYTQYCYGNLFRAFNILPQEALEKPHWVCPKCRKICNCSVCRRDPTMVPHEPVRSFVGHDTRKVADPRSTDSLINMNLNNARWVSMFGSDIEQRLMKGQHEDNLKRSEALHEAQIILESLQQSTPTGDDVQAHTGPQKIPKTNPDDIPVDPALEEANSSFMSLWQDPMAT</sequence>
<dbReference type="InterPro" id="IPR018866">
    <property type="entry name" value="Znf-4CXXC_R1"/>
</dbReference>
<evidence type="ECO:0000313" key="8">
    <source>
        <dbReference type="Proteomes" id="UP001150904"/>
    </source>
</evidence>
<evidence type="ECO:0000256" key="3">
    <source>
        <dbReference type="ARBA" id="ARBA00023163"/>
    </source>
</evidence>
<feature type="compositionally biased region" description="Acidic residues" evidence="5">
    <location>
        <begin position="572"/>
        <end position="588"/>
    </location>
</feature>
<keyword evidence="4" id="KW-0539">Nucleus</keyword>
<dbReference type="Proteomes" id="UP001150904">
    <property type="component" value="Unassembled WGS sequence"/>
</dbReference>
<proteinExistence type="predicted"/>
<dbReference type="SMART" id="SM00558">
    <property type="entry name" value="JmjC"/>
    <property type="match status" value="1"/>
</dbReference>
<keyword evidence="3" id="KW-0804">Transcription</keyword>
<keyword evidence="2" id="KW-0805">Transcription regulation</keyword>
<accession>A0A9W9J6D4</accession>
<dbReference type="OrthoDB" id="298344at2759"/>
<dbReference type="GO" id="GO:0005634">
    <property type="term" value="C:nucleus"/>
    <property type="evidence" value="ECO:0007669"/>
    <property type="project" value="UniProtKB-SubCell"/>
</dbReference>
<evidence type="ECO:0000313" key="7">
    <source>
        <dbReference type="EMBL" id="KAJ5191165.1"/>
    </source>
</evidence>
<dbReference type="Pfam" id="PF10497">
    <property type="entry name" value="zf-4CXXC_R1"/>
    <property type="match status" value="1"/>
</dbReference>
<dbReference type="GeneID" id="83184507"/>
<feature type="domain" description="JmjC" evidence="6">
    <location>
        <begin position="185"/>
        <end position="368"/>
    </location>
</feature>
<feature type="region of interest" description="Disordered" evidence="5">
    <location>
        <begin position="754"/>
        <end position="781"/>
    </location>
</feature>
<dbReference type="AlphaFoldDB" id="A0A9W9J6D4"/>
<protein>
    <recommendedName>
        <fullName evidence="6">JmjC domain-containing protein</fullName>
    </recommendedName>
</protein>
<feature type="compositionally biased region" description="Basic residues" evidence="5">
    <location>
        <begin position="594"/>
        <end position="605"/>
    </location>
</feature>
<dbReference type="Pfam" id="PF02373">
    <property type="entry name" value="JmjC"/>
    <property type="match status" value="1"/>
</dbReference>
<comment type="caution">
    <text evidence="7">The sequence shown here is derived from an EMBL/GenBank/DDBJ whole genome shotgun (WGS) entry which is preliminary data.</text>
</comment>
<evidence type="ECO:0000256" key="5">
    <source>
        <dbReference type="SAM" id="MobiDB-lite"/>
    </source>
</evidence>
<evidence type="ECO:0000256" key="2">
    <source>
        <dbReference type="ARBA" id="ARBA00023015"/>
    </source>
</evidence>
<evidence type="ECO:0000256" key="1">
    <source>
        <dbReference type="ARBA" id="ARBA00004123"/>
    </source>
</evidence>